<dbReference type="Pfam" id="PF17081">
    <property type="entry name" value="SOP4"/>
    <property type="match status" value="1"/>
</dbReference>
<keyword evidence="15" id="KW-1185">Reference proteome</keyword>
<proteinExistence type="inferred from homology"/>
<keyword evidence="5" id="KW-0813">Transport</keyword>
<reference evidence="14 15" key="1">
    <citation type="submission" date="2017-04" db="EMBL/GenBank/DDBJ databases">
        <authorList>
            <person name="Afonso C.L."/>
            <person name="Miller P.J."/>
            <person name="Scott M.A."/>
            <person name="Spackman E."/>
            <person name="Goraichik I."/>
            <person name="Dimitrov K.M."/>
            <person name="Suarez D.L."/>
            <person name="Swayne D.E."/>
        </authorList>
    </citation>
    <scope>NUCLEOTIDE SEQUENCE [LARGE SCALE GENOMIC DNA]</scope>
</reference>
<evidence type="ECO:0000256" key="8">
    <source>
        <dbReference type="ARBA" id="ARBA00022824"/>
    </source>
</evidence>
<dbReference type="InterPro" id="IPR031395">
    <property type="entry name" value="Sop4"/>
</dbReference>
<evidence type="ECO:0000256" key="1">
    <source>
        <dbReference type="ARBA" id="ARBA00002205"/>
    </source>
</evidence>
<dbReference type="Proteomes" id="UP000196158">
    <property type="component" value="Unassembled WGS sequence"/>
</dbReference>
<keyword evidence="10" id="KW-1133">Transmembrane helix</keyword>
<keyword evidence="11" id="KW-0472">Membrane</keyword>
<comment type="similarity">
    <text evidence="3">Belongs to the SOP4 family.</text>
</comment>
<sequence>MKLSCIYVLNLLLNVCLATSINGKFEFSLGNLTKNAIRRTSFNLYQIGNYSTQDPYKTTTHLLDLDGNFKFDDLPINTGINETTYFVLSSSSLDYNLFPNRILIEFVQLENGTLQMNGFKNYFGREYFPSKDITHPDKLDQIAVEPYLTISVIQKAPFRAYFQIRNSGIMNDSGIVGSILNSRWKLAGVITVICVFAFPMFLDKIDPDTAIIMREEALKKKKEQYAN</sequence>
<organism evidence="14 15">
    <name type="scientific">Maudiozyma saulgeensis</name>
    <dbReference type="NCBI Taxonomy" id="1789683"/>
    <lineage>
        <taxon>Eukaryota</taxon>
        <taxon>Fungi</taxon>
        <taxon>Dikarya</taxon>
        <taxon>Ascomycota</taxon>
        <taxon>Saccharomycotina</taxon>
        <taxon>Saccharomycetes</taxon>
        <taxon>Saccharomycetales</taxon>
        <taxon>Saccharomycetaceae</taxon>
        <taxon>Maudiozyma</taxon>
    </lineage>
</organism>
<dbReference type="OrthoDB" id="27095at2759"/>
<accession>A0A1X7R133</accession>
<evidence type="ECO:0000256" key="2">
    <source>
        <dbReference type="ARBA" id="ARBA00004115"/>
    </source>
</evidence>
<keyword evidence="9" id="KW-0653">Protein transport</keyword>
<evidence type="ECO:0000256" key="12">
    <source>
        <dbReference type="ARBA" id="ARBA00023180"/>
    </source>
</evidence>
<protein>
    <recommendedName>
        <fullName evidence="4">Protein SOP4</fullName>
    </recommendedName>
</protein>
<evidence type="ECO:0000256" key="10">
    <source>
        <dbReference type="ARBA" id="ARBA00022989"/>
    </source>
</evidence>
<feature type="chain" id="PRO_5013141028" description="Protein SOP4" evidence="13">
    <location>
        <begin position="19"/>
        <end position="227"/>
    </location>
</feature>
<dbReference type="STRING" id="1789683.A0A1X7R133"/>
<keyword evidence="12" id="KW-0325">Glycoprotein</keyword>
<evidence type="ECO:0000313" key="14">
    <source>
        <dbReference type="EMBL" id="SMN19413.1"/>
    </source>
</evidence>
<dbReference type="AlphaFoldDB" id="A0A1X7R133"/>
<evidence type="ECO:0000256" key="6">
    <source>
        <dbReference type="ARBA" id="ARBA00022692"/>
    </source>
</evidence>
<feature type="signal peptide" evidence="13">
    <location>
        <begin position="1"/>
        <end position="18"/>
    </location>
</feature>
<evidence type="ECO:0000256" key="9">
    <source>
        <dbReference type="ARBA" id="ARBA00022927"/>
    </source>
</evidence>
<keyword evidence="7 13" id="KW-0732">Signal</keyword>
<dbReference type="GO" id="GO:0015031">
    <property type="term" value="P:protein transport"/>
    <property type="evidence" value="ECO:0007669"/>
    <property type="project" value="UniProtKB-KW"/>
</dbReference>
<evidence type="ECO:0000256" key="7">
    <source>
        <dbReference type="ARBA" id="ARBA00022729"/>
    </source>
</evidence>
<evidence type="ECO:0000256" key="5">
    <source>
        <dbReference type="ARBA" id="ARBA00022448"/>
    </source>
</evidence>
<comment type="subcellular location">
    <subcellularLocation>
        <location evidence="2">Endoplasmic reticulum membrane</location>
        <topology evidence="2">Single-pass type I membrane protein</topology>
    </subcellularLocation>
</comment>
<evidence type="ECO:0000256" key="4">
    <source>
        <dbReference type="ARBA" id="ARBA00020106"/>
    </source>
</evidence>
<evidence type="ECO:0000256" key="3">
    <source>
        <dbReference type="ARBA" id="ARBA00007486"/>
    </source>
</evidence>
<evidence type="ECO:0000313" key="15">
    <source>
        <dbReference type="Proteomes" id="UP000196158"/>
    </source>
</evidence>
<keyword evidence="6" id="KW-0812">Transmembrane</keyword>
<evidence type="ECO:0000256" key="13">
    <source>
        <dbReference type="SAM" id="SignalP"/>
    </source>
</evidence>
<dbReference type="EMBL" id="FXLY01000003">
    <property type="protein sequence ID" value="SMN19413.1"/>
    <property type="molecule type" value="Genomic_DNA"/>
</dbReference>
<evidence type="ECO:0000256" key="11">
    <source>
        <dbReference type="ARBA" id="ARBA00023136"/>
    </source>
</evidence>
<gene>
    <name evidence="14" type="ORF">KASA_0P06237G</name>
</gene>
<keyword evidence="8" id="KW-0256">Endoplasmic reticulum</keyword>
<comment type="function">
    <text evidence="1">Involved in the export of PMA1, possibly through the monitoring or assisting of PMA1 folding and acquisition of competence to enter vesicles.</text>
</comment>
<name>A0A1X7R133_9SACH</name>
<dbReference type="GO" id="GO:0005789">
    <property type="term" value="C:endoplasmic reticulum membrane"/>
    <property type="evidence" value="ECO:0007669"/>
    <property type="project" value="UniProtKB-SubCell"/>
</dbReference>